<dbReference type="EMBL" id="JACAZI010000006">
    <property type="protein sequence ID" value="KAF7357921.1"/>
    <property type="molecule type" value="Genomic_DNA"/>
</dbReference>
<reference evidence="1" key="1">
    <citation type="submission" date="2020-05" db="EMBL/GenBank/DDBJ databases">
        <title>Mycena genomes resolve the evolution of fungal bioluminescence.</title>
        <authorList>
            <person name="Tsai I.J."/>
        </authorList>
    </citation>
    <scope>NUCLEOTIDE SEQUENCE</scope>
    <source>
        <strain evidence="1">CCC161011</strain>
    </source>
</reference>
<dbReference type="Proteomes" id="UP000620124">
    <property type="component" value="Unassembled WGS sequence"/>
</dbReference>
<evidence type="ECO:0000313" key="2">
    <source>
        <dbReference type="Proteomes" id="UP000620124"/>
    </source>
</evidence>
<organism evidence="1 2">
    <name type="scientific">Mycena venus</name>
    <dbReference type="NCBI Taxonomy" id="2733690"/>
    <lineage>
        <taxon>Eukaryota</taxon>
        <taxon>Fungi</taxon>
        <taxon>Dikarya</taxon>
        <taxon>Basidiomycota</taxon>
        <taxon>Agaricomycotina</taxon>
        <taxon>Agaricomycetes</taxon>
        <taxon>Agaricomycetidae</taxon>
        <taxon>Agaricales</taxon>
        <taxon>Marasmiineae</taxon>
        <taxon>Mycenaceae</taxon>
        <taxon>Mycena</taxon>
    </lineage>
</organism>
<dbReference type="Gene3D" id="3.40.50.150">
    <property type="entry name" value="Vaccinia Virus protein VP39"/>
    <property type="match status" value="1"/>
</dbReference>
<gene>
    <name evidence="1" type="ORF">MVEN_00838500</name>
</gene>
<dbReference type="OrthoDB" id="1723750at2759"/>
<evidence type="ECO:0000313" key="1">
    <source>
        <dbReference type="EMBL" id="KAF7357921.1"/>
    </source>
</evidence>
<name>A0A8H6YGL0_9AGAR</name>
<protein>
    <recommendedName>
        <fullName evidence="3">Histidine protein methyltransferase 1</fullName>
    </recommendedName>
</protein>
<evidence type="ECO:0008006" key="3">
    <source>
        <dbReference type="Google" id="ProtNLM"/>
    </source>
</evidence>
<sequence>MFNFDFDIEDDGVEPLQAEESLPQVIQSEPFAEIPLSQLVRLLVASILPSVIYHVNAHSSSHFLPSYHTLPLAIPLASSRKNVTLARRDLFDARFQLISEGRGDEPPAETPAANSALGFLDAPSDLVPGVYEGGLKTWECSLDLVGCGTGIPSVYLLSCLFSGDSNVNTHVHLQDYNASVLELITFPNIILAWYMSPSSAEYRAVDPDDVECPPADPTVSGELAITPALKSAFTASIAKLGISLAFFSGSWESLTTHLQSGEAKHDIVLTSETIYRAEALPALIQLLHQACADSEPMCLVAAKVLYFGVGGGVSEFVRTLQSNSMVDKGCSGRAESVWERKVGVGRKIMRIDWG</sequence>
<proteinExistence type="predicted"/>
<comment type="caution">
    <text evidence="1">The sequence shown here is derived from an EMBL/GenBank/DDBJ whole genome shotgun (WGS) entry which is preliminary data.</text>
</comment>
<accession>A0A8H6YGL0</accession>
<dbReference type="AlphaFoldDB" id="A0A8H6YGL0"/>
<dbReference type="InterPro" id="IPR029063">
    <property type="entry name" value="SAM-dependent_MTases_sf"/>
</dbReference>
<keyword evidence="2" id="KW-1185">Reference proteome</keyword>